<gene>
    <name evidence="2" type="ORF">N1F79_14520</name>
</gene>
<feature type="transmembrane region" description="Helical" evidence="1">
    <location>
        <begin position="75"/>
        <end position="93"/>
    </location>
</feature>
<evidence type="ECO:0000313" key="2">
    <source>
        <dbReference type="EMBL" id="MEF3834348.1"/>
    </source>
</evidence>
<feature type="transmembrane region" description="Helical" evidence="1">
    <location>
        <begin position="210"/>
        <end position="227"/>
    </location>
</feature>
<evidence type="ECO:0000256" key="1">
    <source>
        <dbReference type="SAM" id="Phobius"/>
    </source>
</evidence>
<accession>A0ABU7XUE4</accession>
<feature type="transmembrane region" description="Helical" evidence="1">
    <location>
        <begin position="12"/>
        <end position="40"/>
    </location>
</feature>
<evidence type="ECO:0000313" key="3">
    <source>
        <dbReference type="Proteomes" id="UP001337305"/>
    </source>
</evidence>
<proteinExistence type="predicted"/>
<dbReference type="Proteomes" id="UP001337305">
    <property type="component" value="Unassembled WGS sequence"/>
</dbReference>
<keyword evidence="3" id="KW-1185">Reference proteome</keyword>
<reference evidence="2 3" key="1">
    <citation type="submission" date="2022-09" db="EMBL/GenBank/DDBJ databases">
        <title>Genome sequencing of Flavivirga sp. MEBiC05379.</title>
        <authorList>
            <person name="Oh H.-M."/>
            <person name="Kwon K.K."/>
            <person name="Park M.J."/>
            <person name="Yang S.-H."/>
        </authorList>
    </citation>
    <scope>NUCLEOTIDE SEQUENCE [LARGE SCALE GENOMIC DNA]</scope>
    <source>
        <strain evidence="2 3">MEBiC05379</strain>
    </source>
</reference>
<dbReference type="EMBL" id="JAODOP010000004">
    <property type="protein sequence ID" value="MEF3834348.1"/>
    <property type="molecule type" value="Genomic_DNA"/>
</dbReference>
<keyword evidence="1" id="KW-1133">Transmembrane helix</keyword>
<keyword evidence="1" id="KW-0472">Membrane</keyword>
<sequence length="253" mass="28351">MNSLSLNDAYAISLTLLTISTIVSRLELVIMSSVYIDFSFPEIGLKRTELKLFNYGIMICSFLSGILFYCKQHILFRIFFYLTAIGVIYLYSVKKTNKDGSDQIRVLAYFSFVLGMMIDNDLGKVITIGSLGVQSLISCTTSGLTKVFSKHRQNGTTLSDMFIAYSHGFAKTVNYLKKASSLQKFLSHVTTFAILAIPVCFFIPSPYPLIIILGITLLLHFFTAILLGLNGFLFTFPLTYPGILILHALIFKY</sequence>
<feature type="transmembrane region" description="Helical" evidence="1">
    <location>
        <begin position="52"/>
        <end position="69"/>
    </location>
</feature>
<organism evidence="2 3">
    <name type="scientific">Flavivirga spongiicola</name>
    <dbReference type="NCBI Taxonomy" id="421621"/>
    <lineage>
        <taxon>Bacteria</taxon>
        <taxon>Pseudomonadati</taxon>
        <taxon>Bacteroidota</taxon>
        <taxon>Flavobacteriia</taxon>
        <taxon>Flavobacteriales</taxon>
        <taxon>Flavobacteriaceae</taxon>
        <taxon>Flavivirga</taxon>
    </lineage>
</organism>
<feature type="transmembrane region" description="Helical" evidence="1">
    <location>
        <begin position="232"/>
        <end position="251"/>
    </location>
</feature>
<feature type="transmembrane region" description="Helical" evidence="1">
    <location>
        <begin position="185"/>
        <end position="204"/>
    </location>
</feature>
<name>A0ABU7XUE4_9FLAO</name>
<evidence type="ECO:0008006" key="4">
    <source>
        <dbReference type="Google" id="ProtNLM"/>
    </source>
</evidence>
<keyword evidence="1" id="KW-0812">Transmembrane</keyword>
<protein>
    <recommendedName>
        <fullName evidence="4">HTTM domain-containing protein</fullName>
    </recommendedName>
</protein>
<comment type="caution">
    <text evidence="2">The sequence shown here is derived from an EMBL/GenBank/DDBJ whole genome shotgun (WGS) entry which is preliminary data.</text>
</comment>
<dbReference type="RefSeq" id="WP_303306678.1">
    <property type="nucleotide sequence ID" value="NZ_JAODOP010000004.1"/>
</dbReference>